<dbReference type="VEuPathDB" id="FungiDB:SPPG_02424"/>
<feature type="region of interest" description="Disordered" evidence="1">
    <location>
        <begin position="1"/>
        <end position="71"/>
    </location>
</feature>
<name>A0A0L0HLX3_SPIPD</name>
<feature type="compositionally biased region" description="Acidic residues" evidence="1">
    <location>
        <begin position="33"/>
        <end position="42"/>
    </location>
</feature>
<protein>
    <submittedName>
        <fullName evidence="2">Uncharacterized protein</fullName>
    </submittedName>
</protein>
<organism evidence="2 3">
    <name type="scientific">Spizellomyces punctatus (strain DAOM BR117)</name>
    <dbReference type="NCBI Taxonomy" id="645134"/>
    <lineage>
        <taxon>Eukaryota</taxon>
        <taxon>Fungi</taxon>
        <taxon>Fungi incertae sedis</taxon>
        <taxon>Chytridiomycota</taxon>
        <taxon>Chytridiomycota incertae sedis</taxon>
        <taxon>Chytridiomycetes</taxon>
        <taxon>Spizellomycetales</taxon>
        <taxon>Spizellomycetaceae</taxon>
        <taxon>Spizellomyces</taxon>
    </lineage>
</organism>
<evidence type="ECO:0000313" key="2">
    <source>
        <dbReference type="EMBL" id="KND01915.1"/>
    </source>
</evidence>
<feature type="compositionally biased region" description="Acidic residues" evidence="1">
    <location>
        <begin position="58"/>
        <end position="69"/>
    </location>
</feature>
<dbReference type="GO" id="GO:0046982">
    <property type="term" value="F:protein heterodimerization activity"/>
    <property type="evidence" value="ECO:0007669"/>
    <property type="project" value="InterPro"/>
</dbReference>
<dbReference type="EMBL" id="KQ257453">
    <property type="protein sequence ID" value="KND01915.1"/>
    <property type="molecule type" value="Genomic_DNA"/>
</dbReference>
<sequence length="276" mass="31152">MDTEDISNPDEDGWSSAASSESDPTYVPPWYGEEADDYESGDSSDSHSDSFYEREAQEVEEAAMNEEADAEAKKRYRHLRRYLETKVANPQFDENPYIPSDSEASTCTDMEYQASWLERLYLPDMVDDMDISADDNVAGSSSSAAGNQNSEENPAIREDADEYVSSDGLEGLYSEHLAIRQMRFEQCRTDFCLDRDGIKQLVREAAALVLSNTKFTRKAIDALQTAAEDFLVQRFKLAYRLALSNYSASADNEKQVKLTVKNFWVACAIMEGRDYP</sequence>
<keyword evidence="3" id="KW-1185">Reference proteome</keyword>
<accession>A0A0L0HLX3</accession>
<dbReference type="Proteomes" id="UP000053201">
    <property type="component" value="Unassembled WGS sequence"/>
</dbReference>
<reference evidence="2 3" key="1">
    <citation type="submission" date="2009-08" db="EMBL/GenBank/DDBJ databases">
        <title>The Genome Sequence of Spizellomyces punctatus strain DAOM BR117.</title>
        <authorList>
            <consortium name="The Broad Institute Genome Sequencing Platform"/>
            <person name="Russ C."/>
            <person name="Cuomo C."/>
            <person name="Shea T."/>
            <person name="Young S.K."/>
            <person name="Zeng Q."/>
            <person name="Koehrsen M."/>
            <person name="Haas B."/>
            <person name="Borodovsky M."/>
            <person name="Guigo R."/>
            <person name="Alvarado L."/>
            <person name="Berlin A."/>
            <person name="Bochicchio J."/>
            <person name="Borenstein D."/>
            <person name="Chapman S."/>
            <person name="Chen Z."/>
            <person name="Engels R."/>
            <person name="Freedman E."/>
            <person name="Gellesch M."/>
            <person name="Goldberg J."/>
            <person name="Griggs A."/>
            <person name="Gujja S."/>
            <person name="Heiman D."/>
            <person name="Hepburn T."/>
            <person name="Howarth C."/>
            <person name="Jen D."/>
            <person name="Larson L."/>
            <person name="Lewis B."/>
            <person name="Mehta T."/>
            <person name="Park D."/>
            <person name="Pearson M."/>
            <person name="Roberts A."/>
            <person name="Saif S."/>
            <person name="Shenoy N."/>
            <person name="Sisk P."/>
            <person name="Stolte C."/>
            <person name="Sykes S."/>
            <person name="Thomson T."/>
            <person name="Walk T."/>
            <person name="White J."/>
            <person name="Yandava C."/>
            <person name="Burger G."/>
            <person name="Gray M.W."/>
            <person name="Holland P.W.H."/>
            <person name="King N."/>
            <person name="Lang F.B.F."/>
            <person name="Roger A.J."/>
            <person name="Ruiz-Trillo I."/>
            <person name="Lander E."/>
            <person name="Nusbaum C."/>
        </authorList>
    </citation>
    <scope>NUCLEOTIDE SEQUENCE [LARGE SCALE GENOMIC DNA]</scope>
    <source>
        <strain evidence="2 3">DAOM BR117</strain>
    </source>
</reference>
<gene>
    <name evidence="2" type="ORF">SPPG_02424</name>
</gene>
<feature type="compositionally biased region" description="Basic and acidic residues" evidence="1">
    <location>
        <begin position="44"/>
        <end position="57"/>
    </location>
</feature>
<dbReference type="OrthoDB" id="10546057at2759"/>
<dbReference type="SUPFAM" id="SSF47113">
    <property type="entry name" value="Histone-fold"/>
    <property type="match status" value="1"/>
</dbReference>
<dbReference type="AlphaFoldDB" id="A0A0L0HLX3"/>
<dbReference type="InterPro" id="IPR009072">
    <property type="entry name" value="Histone-fold"/>
</dbReference>
<evidence type="ECO:0000313" key="3">
    <source>
        <dbReference type="Proteomes" id="UP000053201"/>
    </source>
</evidence>
<dbReference type="GeneID" id="27686010"/>
<feature type="region of interest" description="Disordered" evidence="1">
    <location>
        <begin position="132"/>
        <end position="155"/>
    </location>
</feature>
<evidence type="ECO:0000256" key="1">
    <source>
        <dbReference type="SAM" id="MobiDB-lite"/>
    </source>
</evidence>
<dbReference type="InParanoid" id="A0A0L0HLX3"/>
<dbReference type="RefSeq" id="XP_016609954.1">
    <property type="nucleotide sequence ID" value="XM_016750713.1"/>
</dbReference>
<dbReference type="Gene3D" id="1.10.20.10">
    <property type="entry name" value="Histone, subunit A"/>
    <property type="match status" value="1"/>
</dbReference>
<proteinExistence type="predicted"/>
<feature type="compositionally biased region" description="Acidic residues" evidence="1">
    <location>
        <begin position="1"/>
        <end position="13"/>
    </location>
</feature>
<feature type="compositionally biased region" description="Low complexity" evidence="1">
    <location>
        <begin position="134"/>
        <end position="153"/>
    </location>
</feature>